<dbReference type="InterPro" id="IPR005748">
    <property type="entry name" value="DNA_mismatch_repair_MutS"/>
</dbReference>
<dbReference type="NCBIfam" id="NF003810">
    <property type="entry name" value="PRK05399.1"/>
    <property type="match status" value="1"/>
</dbReference>
<dbReference type="Gene3D" id="3.30.420.110">
    <property type="entry name" value="MutS, connector domain"/>
    <property type="match status" value="1"/>
</dbReference>
<dbReference type="Gene3D" id="1.10.1420.10">
    <property type="match status" value="2"/>
</dbReference>
<dbReference type="InterPro" id="IPR036187">
    <property type="entry name" value="DNA_mismatch_repair_MutS_sf"/>
</dbReference>
<dbReference type="InterPro" id="IPR045076">
    <property type="entry name" value="MutS"/>
</dbReference>
<dbReference type="Gene3D" id="3.40.1170.10">
    <property type="entry name" value="DNA repair protein MutS, domain I"/>
    <property type="match status" value="1"/>
</dbReference>
<dbReference type="GO" id="GO:0005524">
    <property type="term" value="F:ATP binding"/>
    <property type="evidence" value="ECO:0007669"/>
    <property type="project" value="UniProtKB-UniRule"/>
</dbReference>
<dbReference type="Pfam" id="PF05192">
    <property type="entry name" value="MutS_III"/>
    <property type="match status" value="1"/>
</dbReference>
<dbReference type="InterPro" id="IPR007696">
    <property type="entry name" value="DNA_mismatch_repair_MutS_core"/>
</dbReference>
<dbReference type="EMBL" id="LM655252">
    <property type="protein sequence ID" value="CDZ16471.1"/>
    <property type="molecule type" value="Genomic_DNA"/>
</dbReference>
<evidence type="ECO:0000256" key="5">
    <source>
        <dbReference type="ARBA" id="ARBA00022840"/>
    </source>
</evidence>
<dbReference type="SUPFAM" id="SSF48334">
    <property type="entry name" value="DNA repair protein MutS, domain III"/>
    <property type="match status" value="1"/>
</dbReference>
<reference evidence="13" key="1">
    <citation type="submission" date="2014-07" db="EMBL/GenBank/DDBJ databases">
        <authorList>
            <person name="Santos-Garcia D."/>
        </authorList>
    </citation>
    <scope>NUCLEOTIDE SEQUENCE [LARGE SCALE GENOMIC DNA]</scope>
</reference>
<evidence type="ECO:0000256" key="9">
    <source>
        <dbReference type="HAMAP-Rule" id="MF_00096"/>
    </source>
</evidence>
<dbReference type="KEGG" id="eme:CEM_210"/>
<dbReference type="FunFam" id="3.40.50.300:FF:000870">
    <property type="entry name" value="MutS protein homolog 4"/>
    <property type="match status" value="1"/>
</dbReference>
<evidence type="ECO:0000256" key="4">
    <source>
        <dbReference type="ARBA" id="ARBA00022763"/>
    </source>
</evidence>
<dbReference type="Pfam" id="PF00488">
    <property type="entry name" value="MutS_V"/>
    <property type="match status" value="1"/>
</dbReference>
<organism evidence="12 13">
    <name type="scientific">Candidatus Johnevansia muelleri</name>
    <dbReference type="NCBI Taxonomy" id="1495769"/>
    <lineage>
        <taxon>Bacteria</taxon>
        <taxon>Pseudomonadati</taxon>
        <taxon>Pseudomonadota</taxon>
        <taxon>Gammaproteobacteria</taxon>
        <taxon>Candidatus Johnevansiales</taxon>
        <taxon>Candidatus Johnevansiaceae</taxon>
        <taxon>Candidatus Johnevansia</taxon>
    </lineage>
</organism>
<dbReference type="GO" id="GO:0005829">
    <property type="term" value="C:cytosol"/>
    <property type="evidence" value="ECO:0007669"/>
    <property type="project" value="TreeGrafter"/>
</dbReference>
<evidence type="ECO:0000256" key="3">
    <source>
        <dbReference type="ARBA" id="ARBA00022741"/>
    </source>
</evidence>
<comment type="similarity">
    <text evidence="1 9 10">Belongs to the DNA mismatch repair MutS family.</text>
</comment>
<keyword evidence="3 9" id="KW-0547">Nucleotide-binding</keyword>
<dbReference type="PROSITE" id="PS00486">
    <property type="entry name" value="DNA_MISMATCH_REPAIR_2"/>
    <property type="match status" value="1"/>
</dbReference>
<evidence type="ECO:0000256" key="2">
    <source>
        <dbReference type="ARBA" id="ARBA00021982"/>
    </source>
</evidence>
<protein>
    <recommendedName>
        <fullName evidence="2 9">DNA mismatch repair protein MutS</fullName>
    </recommendedName>
</protein>
<comment type="function">
    <text evidence="8 9">This protein is involved in the repair of mismatches in DNA. It is possible that it carries out the mismatch recognition step. This protein has a weak ATPase activity.</text>
</comment>
<dbReference type="SMART" id="SM00533">
    <property type="entry name" value="MUTSd"/>
    <property type="match status" value="1"/>
</dbReference>
<dbReference type="Pfam" id="PF05190">
    <property type="entry name" value="MutS_IV"/>
    <property type="match status" value="1"/>
</dbReference>
<accession>A0A078KBH0</accession>
<dbReference type="SUPFAM" id="SSF53150">
    <property type="entry name" value="DNA repair protein MutS, domain II"/>
    <property type="match status" value="1"/>
</dbReference>
<dbReference type="SMART" id="SM00534">
    <property type="entry name" value="MUTSac"/>
    <property type="match status" value="1"/>
</dbReference>
<evidence type="ECO:0000313" key="12">
    <source>
        <dbReference type="EMBL" id="CDZ16471.1"/>
    </source>
</evidence>
<dbReference type="PANTHER" id="PTHR11361:SF34">
    <property type="entry name" value="DNA MISMATCH REPAIR PROTEIN MSH1, MITOCHONDRIAL"/>
    <property type="match status" value="1"/>
</dbReference>
<dbReference type="PIRSF" id="PIRSF037677">
    <property type="entry name" value="DNA_mis_repair_Msh6"/>
    <property type="match status" value="1"/>
</dbReference>
<dbReference type="InterPro" id="IPR017261">
    <property type="entry name" value="DNA_mismatch_repair_MutS/MSH"/>
</dbReference>
<dbReference type="GO" id="GO:0006298">
    <property type="term" value="P:mismatch repair"/>
    <property type="evidence" value="ECO:0007669"/>
    <property type="project" value="UniProtKB-UniRule"/>
</dbReference>
<feature type="binding site" evidence="9">
    <location>
        <begin position="629"/>
        <end position="636"/>
    </location>
    <ligand>
        <name>ATP</name>
        <dbReference type="ChEBI" id="CHEBI:30616"/>
    </ligand>
</feature>
<dbReference type="GO" id="GO:0030983">
    <property type="term" value="F:mismatched DNA binding"/>
    <property type="evidence" value="ECO:0007669"/>
    <property type="project" value="InterPro"/>
</dbReference>
<evidence type="ECO:0000313" key="13">
    <source>
        <dbReference type="Proteomes" id="UP000032420"/>
    </source>
</evidence>
<dbReference type="Proteomes" id="UP000032420">
    <property type="component" value="Chromosome I"/>
</dbReference>
<dbReference type="InterPro" id="IPR000432">
    <property type="entry name" value="DNA_mismatch_repair_MutS_C"/>
</dbReference>
<dbReference type="FunFam" id="3.40.1170.10:FF:000001">
    <property type="entry name" value="DNA mismatch repair protein MutS"/>
    <property type="match status" value="1"/>
</dbReference>
<evidence type="ECO:0000256" key="6">
    <source>
        <dbReference type="ARBA" id="ARBA00023125"/>
    </source>
</evidence>
<gene>
    <name evidence="9 12" type="primary">mutS</name>
    <name evidence="12" type="ORF">CEM_210</name>
</gene>
<dbReference type="InterPro" id="IPR016151">
    <property type="entry name" value="DNA_mismatch_repair_MutS_N"/>
</dbReference>
<keyword evidence="7 9" id="KW-0234">DNA repair</keyword>
<evidence type="ECO:0000256" key="10">
    <source>
        <dbReference type="RuleBase" id="RU003756"/>
    </source>
</evidence>
<dbReference type="InterPro" id="IPR007695">
    <property type="entry name" value="DNA_mismatch_repair_MutS-lik_N"/>
</dbReference>
<dbReference type="InterPro" id="IPR027417">
    <property type="entry name" value="P-loop_NTPase"/>
</dbReference>
<dbReference type="STRING" id="1495769.CEM_210"/>
<evidence type="ECO:0000256" key="1">
    <source>
        <dbReference type="ARBA" id="ARBA00006271"/>
    </source>
</evidence>
<dbReference type="Pfam" id="PF05188">
    <property type="entry name" value="MutS_II"/>
    <property type="match status" value="1"/>
</dbReference>
<dbReference type="InterPro" id="IPR007860">
    <property type="entry name" value="DNA_mmatch_repair_MutS_con_dom"/>
</dbReference>
<dbReference type="GO" id="GO:0003684">
    <property type="term" value="F:damaged DNA binding"/>
    <property type="evidence" value="ECO:0007669"/>
    <property type="project" value="UniProtKB-UniRule"/>
</dbReference>
<dbReference type="NCBIfam" id="TIGR01070">
    <property type="entry name" value="mutS1"/>
    <property type="match status" value="1"/>
</dbReference>
<evidence type="ECO:0000256" key="7">
    <source>
        <dbReference type="ARBA" id="ARBA00023204"/>
    </source>
</evidence>
<dbReference type="AlphaFoldDB" id="A0A078KBH0"/>
<keyword evidence="4 9" id="KW-0227">DNA damage</keyword>
<dbReference type="PANTHER" id="PTHR11361">
    <property type="entry name" value="DNA MISMATCH REPAIR PROTEIN MUTS FAMILY MEMBER"/>
    <property type="match status" value="1"/>
</dbReference>
<keyword evidence="6 9" id="KW-0238">DNA-binding</keyword>
<dbReference type="InterPro" id="IPR036678">
    <property type="entry name" value="MutS_con_dom_sf"/>
</dbReference>
<dbReference type="Pfam" id="PF01624">
    <property type="entry name" value="MutS_I"/>
    <property type="match status" value="1"/>
</dbReference>
<keyword evidence="5 9" id="KW-0067">ATP-binding</keyword>
<evidence type="ECO:0000256" key="8">
    <source>
        <dbReference type="ARBA" id="ARBA00024647"/>
    </source>
</evidence>
<dbReference type="GO" id="GO:0140664">
    <property type="term" value="F:ATP-dependent DNA damage sensor activity"/>
    <property type="evidence" value="ECO:0007669"/>
    <property type="project" value="InterPro"/>
</dbReference>
<dbReference type="HAMAP" id="MF_00096">
    <property type="entry name" value="MutS"/>
    <property type="match status" value="1"/>
</dbReference>
<dbReference type="FunFam" id="1.10.1420.10:FF:000001">
    <property type="entry name" value="DNA mismatch repair protein MutS"/>
    <property type="match status" value="1"/>
</dbReference>
<evidence type="ECO:0000259" key="11">
    <source>
        <dbReference type="PROSITE" id="PS00486"/>
    </source>
</evidence>
<keyword evidence="13" id="KW-1185">Reference proteome</keyword>
<dbReference type="SUPFAM" id="SSF52540">
    <property type="entry name" value="P-loop containing nucleoside triphosphate hydrolases"/>
    <property type="match status" value="1"/>
</dbReference>
<sequence length="813" mass="92432">MNIKTATPIIEQYLQIKKNHMDVILFFRMGDFYELFFEDAKCVSVLLDITLTSRGKLGGIPIPMAGIPYHSLDVYISKLVRSGKSVAICEQIGEPTESKKIMDRQVVRIITPGTLHEESLLNARYENILISIYCDNIFYKNINCKKINIGLSWLEISSGRFGALELEKVDDLLSEISRISPSEILISESLTQFSNLFPDIENHNGLRRISNYNFNFDNAKDIICKQLKVINLNGFGVENMHNGICAAGALLNYVFDKQRTALPHIMDFCVENRDDIIIIDSASRKNLEINYNLQGGTTNTLFTIMDTTMTAMGSRLLRRWLNSPLRNINIIETRQNAISLILKYNIIDKLRNSLKKIGDIERIISRIALKSASPRDIARLRDALIALPEIFNILSNLEKGSFLDDLCKYIVPYPYLEQLLCNSIVKNPPTGIREGGVIKKGYDQELDDINNLHNQSANYILNIENKEKARTGFSKLKVSYNRVNGYFIEIPKEKTKYVPDNYIRKQTLKNSERFIITELKIFEEKILSSKYRALTREKFLYEKIIDIINFKLNNLYKSAKALSNLDVLTTFAERALTLNLIRPKLNVNINFGIKILEGRHIIVENICKNTFISNDLLFDEKNNMKIITGPNMGGKSTYMRQNALIVLLSYTGSFVPAKYVEIGSIDKIFTRIGSSDDIASGRSTFMIEMNETANILHNATSQSLVLIDEIGRGTSTFDGLALAWASAEDLANRGTFTLFATHYFEITELENKIYGVSNIHMSSLQHENEIIFMYKIKKGPINHSYGIHVAKLAGIPINVILRAREILVKLENK</sequence>
<dbReference type="InterPro" id="IPR007861">
    <property type="entry name" value="DNA_mismatch_repair_MutS_clamp"/>
</dbReference>
<feature type="domain" description="DNA mismatch repair proteins mutS family" evidence="11">
    <location>
        <begin position="703"/>
        <end position="719"/>
    </location>
</feature>
<proteinExistence type="inferred from homology"/>
<dbReference type="PATRIC" id="fig|1495769.3.peg.193"/>
<dbReference type="Gene3D" id="3.40.50.300">
    <property type="entry name" value="P-loop containing nucleotide triphosphate hydrolases"/>
    <property type="match status" value="1"/>
</dbReference>
<name>A0A078KBH0_9GAMM</name>
<dbReference type="HOGENOM" id="CLU_002472_4_0_6"/>
<dbReference type="OrthoDB" id="9802448at2"/>
<dbReference type="SUPFAM" id="SSF55271">
    <property type="entry name" value="DNA repair protein MutS, domain I"/>
    <property type="match status" value="1"/>
</dbReference>